<organism evidence="2 3">
    <name type="scientific">Liparis tanakae</name>
    <name type="common">Tanaka's snailfish</name>
    <dbReference type="NCBI Taxonomy" id="230148"/>
    <lineage>
        <taxon>Eukaryota</taxon>
        <taxon>Metazoa</taxon>
        <taxon>Chordata</taxon>
        <taxon>Craniata</taxon>
        <taxon>Vertebrata</taxon>
        <taxon>Euteleostomi</taxon>
        <taxon>Actinopterygii</taxon>
        <taxon>Neopterygii</taxon>
        <taxon>Teleostei</taxon>
        <taxon>Neoteleostei</taxon>
        <taxon>Acanthomorphata</taxon>
        <taxon>Eupercaria</taxon>
        <taxon>Perciformes</taxon>
        <taxon>Cottioidei</taxon>
        <taxon>Cottales</taxon>
        <taxon>Liparidae</taxon>
        <taxon>Liparis</taxon>
    </lineage>
</organism>
<evidence type="ECO:0000313" key="3">
    <source>
        <dbReference type="Proteomes" id="UP000314294"/>
    </source>
</evidence>
<dbReference type="Proteomes" id="UP000314294">
    <property type="component" value="Unassembled WGS sequence"/>
</dbReference>
<comment type="caution">
    <text evidence="2">The sequence shown here is derived from an EMBL/GenBank/DDBJ whole genome shotgun (WGS) entry which is preliminary data.</text>
</comment>
<dbReference type="EMBL" id="SRLO01000223">
    <property type="protein sequence ID" value="TNN66240.1"/>
    <property type="molecule type" value="Genomic_DNA"/>
</dbReference>
<accession>A0A4Z2HL20</accession>
<proteinExistence type="predicted"/>
<protein>
    <submittedName>
        <fullName evidence="2">Uncharacterized protein</fullName>
    </submittedName>
</protein>
<gene>
    <name evidence="2" type="ORF">EYF80_023579</name>
</gene>
<feature type="region of interest" description="Disordered" evidence="1">
    <location>
        <begin position="116"/>
        <end position="156"/>
    </location>
</feature>
<keyword evidence="3" id="KW-1185">Reference proteome</keyword>
<feature type="compositionally biased region" description="Polar residues" evidence="1">
    <location>
        <begin position="120"/>
        <end position="132"/>
    </location>
</feature>
<name>A0A4Z2HL20_9TELE</name>
<evidence type="ECO:0000313" key="2">
    <source>
        <dbReference type="EMBL" id="TNN66240.1"/>
    </source>
</evidence>
<sequence length="156" mass="16969">MYPSYGSFLTSVLRPLTFCAAGPGPAGCAHTLPAGRVADAIVTAATGPVTSFPIETGWARCHERDKQYGYLPVNLADQKWEFQGQRDKDVLSAPVPSGPSFIALHRVMSGTCHSLRLQDGPTQPARQKQTPLTCRMSRRSPPPSALRHSLRQNETL</sequence>
<evidence type="ECO:0000256" key="1">
    <source>
        <dbReference type="SAM" id="MobiDB-lite"/>
    </source>
</evidence>
<dbReference type="AlphaFoldDB" id="A0A4Z2HL20"/>
<reference evidence="2 3" key="1">
    <citation type="submission" date="2019-03" db="EMBL/GenBank/DDBJ databases">
        <title>First draft genome of Liparis tanakae, snailfish: a comprehensive survey of snailfish specific genes.</title>
        <authorList>
            <person name="Kim W."/>
            <person name="Song I."/>
            <person name="Jeong J.-H."/>
            <person name="Kim D."/>
            <person name="Kim S."/>
            <person name="Ryu S."/>
            <person name="Song J.Y."/>
            <person name="Lee S.K."/>
        </authorList>
    </citation>
    <scope>NUCLEOTIDE SEQUENCE [LARGE SCALE GENOMIC DNA]</scope>
    <source>
        <tissue evidence="2">Muscle</tissue>
    </source>
</reference>